<evidence type="ECO:0000313" key="7">
    <source>
        <dbReference type="EMBL" id="CAH8390758.1"/>
    </source>
</evidence>
<dbReference type="CDD" id="cd02947">
    <property type="entry name" value="TRX_family"/>
    <property type="match status" value="1"/>
</dbReference>
<dbReference type="GO" id="GO:0016671">
    <property type="term" value="F:oxidoreductase activity, acting on a sulfur group of donors, disulfide as acceptor"/>
    <property type="evidence" value="ECO:0007669"/>
    <property type="project" value="UniProtKB-ARBA"/>
</dbReference>
<dbReference type="PROSITE" id="PS00194">
    <property type="entry name" value="THIOREDOXIN_1"/>
    <property type="match status" value="1"/>
</dbReference>
<evidence type="ECO:0000256" key="2">
    <source>
        <dbReference type="ARBA" id="ARBA00022982"/>
    </source>
</evidence>
<feature type="domain" description="Thioredoxin" evidence="6">
    <location>
        <begin position="1"/>
        <end position="121"/>
    </location>
</feature>
<accession>A0ABC8M3C5</accession>
<gene>
    <name evidence="7" type="ORF">ERUC_LOCUS43241</name>
</gene>
<evidence type="ECO:0000256" key="4">
    <source>
        <dbReference type="ARBA" id="ARBA00023284"/>
    </source>
</evidence>
<dbReference type="InterPro" id="IPR050620">
    <property type="entry name" value="Thioredoxin_H-type-like"/>
</dbReference>
<evidence type="ECO:0000259" key="6">
    <source>
        <dbReference type="PROSITE" id="PS51352"/>
    </source>
</evidence>
<dbReference type="PANTHER" id="PTHR10438">
    <property type="entry name" value="THIOREDOXIN"/>
    <property type="match status" value="1"/>
</dbReference>
<dbReference type="InterPro" id="IPR013766">
    <property type="entry name" value="Thioredoxin_domain"/>
</dbReference>
<dbReference type="PRINTS" id="PR00421">
    <property type="entry name" value="THIOREDOXIN"/>
</dbReference>
<keyword evidence="2" id="KW-0249">Electron transport</keyword>
<dbReference type="Gene3D" id="3.40.30.10">
    <property type="entry name" value="Glutaredoxin"/>
    <property type="match status" value="1"/>
</dbReference>
<proteinExistence type="inferred from homology"/>
<evidence type="ECO:0000313" key="8">
    <source>
        <dbReference type="Proteomes" id="UP001642260"/>
    </source>
</evidence>
<dbReference type="EMBL" id="CAKOAT010917375">
    <property type="protein sequence ID" value="CAH8390758.1"/>
    <property type="molecule type" value="Genomic_DNA"/>
</dbReference>
<organism evidence="7 8">
    <name type="scientific">Eruca vesicaria subsp. sativa</name>
    <name type="common">Garden rocket</name>
    <name type="synonym">Eruca sativa</name>
    <dbReference type="NCBI Taxonomy" id="29727"/>
    <lineage>
        <taxon>Eukaryota</taxon>
        <taxon>Viridiplantae</taxon>
        <taxon>Streptophyta</taxon>
        <taxon>Embryophyta</taxon>
        <taxon>Tracheophyta</taxon>
        <taxon>Spermatophyta</taxon>
        <taxon>Magnoliopsida</taxon>
        <taxon>eudicotyledons</taxon>
        <taxon>Gunneridae</taxon>
        <taxon>Pentapetalae</taxon>
        <taxon>rosids</taxon>
        <taxon>malvids</taxon>
        <taxon>Brassicales</taxon>
        <taxon>Brassicaceae</taxon>
        <taxon>Brassiceae</taxon>
        <taxon>Eruca</taxon>
    </lineage>
</organism>
<dbReference type="InterPro" id="IPR017937">
    <property type="entry name" value="Thioredoxin_CS"/>
</dbReference>
<name>A0ABC8M3C5_ERUVS</name>
<evidence type="ECO:0000256" key="5">
    <source>
        <dbReference type="ARBA" id="ARBA00038353"/>
    </source>
</evidence>
<dbReference type="AlphaFoldDB" id="A0ABC8M3C5"/>
<dbReference type="Proteomes" id="UP001642260">
    <property type="component" value="Unassembled WGS sequence"/>
</dbReference>
<dbReference type="PROSITE" id="PS51352">
    <property type="entry name" value="THIOREDOXIN_2"/>
    <property type="match status" value="1"/>
</dbReference>
<dbReference type="Pfam" id="PF00085">
    <property type="entry name" value="Thioredoxin"/>
    <property type="match status" value="1"/>
</dbReference>
<reference evidence="7 8" key="1">
    <citation type="submission" date="2022-03" db="EMBL/GenBank/DDBJ databases">
        <authorList>
            <person name="Macdonald S."/>
            <person name="Ahmed S."/>
            <person name="Newling K."/>
        </authorList>
    </citation>
    <scope>NUCLEOTIDE SEQUENCE [LARGE SCALE GENOMIC DNA]</scope>
</reference>
<dbReference type="InterPro" id="IPR036249">
    <property type="entry name" value="Thioredoxin-like_sf"/>
</dbReference>
<protein>
    <recommendedName>
        <fullName evidence="6">Thioredoxin domain-containing protein</fullName>
    </recommendedName>
</protein>
<dbReference type="SUPFAM" id="SSF52833">
    <property type="entry name" value="Thioredoxin-like"/>
    <property type="match status" value="1"/>
</dbReference>
<evidence type="ECO:0000256" key="1">
    <source>
        <dbReference type="ARBA" id="ARBA00022448"/>
    </source>
</evidence>
<comment type="caution">
    <text evidence="7">The sequence shown here is derived from an EMBL/GenBank/DDBJ whole genome shotgun (WGS) entry which is preliminary data.</text>
</comment>
<keyword evidence="1" id="KW-0813">Transport</keyword>
<keyword evidence="3" id="KW-1015">Disulfide bond</keyword>
<sequence>MAATATTELIPAGEVIACHTVEEWTEKLKAARESNKLIVIDFTATWCPPCRFIAPVFVEFAKKHLDVIFFKVDVDELQSVAQEFKVEAMPTFVYLKGAEQVDKVVGAAKDEIEAKLLKHSQVAAA</sequence>
<comment type="similarity">
    <text evidence="5">Belongs to the thioredoxin family. Plant H-type subfamily.</text>
</comment>
<dbReference type="FunFam" id="3.40.30.10:FF:000104">
    <property type="entry name" value="Thioredoxin"/>
    <property type="match status" value="1"/>
</dbReference>
<keyword evidence="4" id="KW-0676">Redox-active center</keyword>
<evidence type="ECO:0000256" key="3">
    <source>
        <dbReference type="ARBA" id="ARBA00023157"/>
    </source>
</evidence>
<keyword evidence="8" id="KW-1185">Reference proteome</keyword>
<dbReference type="PANTHER" id="PTHR10438:SF410">
    <property type="entry name" value="THIOREDOXIN H3"/>
    <property type="match status" value="1"/>
</dbReference>